<accession>A0A409WGZ9</accession>
<protein>
    <submittedName>
        <fullName evidence="1">Uncharacterized protein</fullName>
    </submittedName>
</protein>
<comment type="caution">
    <text evidence="1">The sequence shown here is derived from an EMBL/GenBank/DDBJ whole genome shotgun (WGS) entry which is preliminary data.</text>
</comment>
<dbReference type="Proteomes" id="UP000283269">
    <property type="component" value="Unassembled WGS sequence"/>
</dbReference>
<reference evidence="1 2" key="1">
    <citation type="journal article" date="2018" name="Evol. Lett.">
        <title>Horizontal gene cluster transfer increased hallucinogenic mushroom diversity.</title>
        <authorList>
            <person name="Reynolds H.T."/>
            <person name="Vijayakumar V."/>
            <person name="Gluck-Thaler E."/>
            <person name="Korotkin H.B."/>
            <person name="Matheny P.B."/>
            <person name="Slot J.C."/>
        </authorList>
    </citation>
    <scope>NUCLEOTIDE SEQUENCE [LARGE SCALE GENOMIC DNA]</scope>
    <source>
        <strain evidence="1 2">2631</strain>
    </source>
</reference>
<name>A0A409WGZ9_PSICY</name>
<dbReference type="InParanoid" id="A0A409WGZ9"/>
<evidence type="ECO:0000313" key="2">
    <source>
        <dbReference type="Proteomes" id="UP000283269"/>
    </source>
</evidence>
<keyword evidence="2" id="KW-1185">Reference proteome</keyword>
<proteinExistence type="predicted"/>
<sequence>MTTNDGGRVGFSLDLGNVCQTSTYQIPSVVLHGHEFILSYDSPDKVVGQCSRSKLKVQLNIVDGAVVQVHEGAASLECPLEEIMTWPKGKDSVQRSDIASSSGEVEEVGMAVRDQATFSLWFRELAFVYGEVDSEPSGGIC</sequence>
<organism evidence="1 2">
    <name type="scientific">Psilocybe cyanescens</name>
    <dbReference type="NCBI Taxonomy" id="93625"/>
    <lineage>
        <taxon>Eukaryota</taxon>
        <taxon>Fungi</taxon>
        <taxon>Dikarya</taxon>
        <taxon>Basidiomycota</taxon>
        <taxon>Agaricomycotina</taxon>
        <taxon>Agaricomycetes</taxon>
        <taxon>Agaricomycetidae</taxon>
        <taxon>Agaricales</taxon>
        <taxon>Agaricineae</taxon>
        <taxon>Strophariaceae</taxon>
        <taxon>Psilocybe</taxon>
    </lineage>
</organism>
<gene>
    <name evidence="1" type="ORF">CVT25_011214</name>
</gene>
<evidence type="ECO:0000313" key="1">
    <source>
        <dbReference type="EMBL" id="PPQ77779.1"/>
    </source>
</evidence>
<dbReference type="AlphaFoldDB" id="A0A409WGZ9"/>
<dbReference type="EMBL" id="NHYD01003434">
    <property type="protein sequence ID" value="PPQ77779.1"/>
    <property type="molecule type" value="Genomic_DNA"/>
</dbReference>